<feature type="chain" id="PRO_5045617231" evidence="3">
    <location>
        <begin position="23"/>
        <end position="401"/>
    </location>
</feature>
<dbReference type="InterPro" id="IPR028082">
    <property type="entry name" value="Peripla_BP_I"/>
</dbReference>
<evidence type="ECO:0000313" key="5">
    <source>
        <dbReference type="EMBL" id="MFL9923823.1"/>
    </source>
</evidence>
<organism evidence="5 6">
    <name type="scientific">Herbaspirillum lusitanum</name>
    <dbReference type="NCBI Taxonomy" id="213312"/>
    <lineage>
        <taxon>Bacteria</taxon>
        <taxon>Pseudomonadati</taxon>
        <taxon>Pseudomonadota</taxon>
        <taxon>Betaproteobacteria</taxon>
        <taxon>Burkholderiales</taxon>
        <taxon>Oxalobacteraceae</taxon>
        <taxon>Herbaspirillum</taxon>
    </lineage>
</organism>
<comment type="similarity">
    <text evidence="1">Belongs to the leucine-binding protein family.</text>
</comment>
<dbReference type="Proteomes" id="UP001629246">
    <property type="component" value="Unassembled WGS sequence"/>
</dbReference>
<dbReference type="RefSeq" id="WP_408155847.1">
    <property type="nucleotide sequence ID" value="NZ_JAQQFM010000003.1"/>
</dbReference>
<evidence type="ECO:0000256" key="2">
    <source>
        <dbReference type="ARBA" id="ARBA00022729"/>
    </source>
</evidence>
<evidence type="ECO:0000313" key="6">
    <source>
        <dbReference type="Proteomes" id="UP001629246"/>
    </source>
</evidence>
<dbReference type="SUPFAM" id="SSF53822">
    <property type="entry name" value="Periplasmic binding protein-like I"/>
    <property type="match status" value="1"/>
</dbReference>
<dbReference type="PANTHER" id="PTHR47151:SF2">
    <property type="entry name" value="AMINO ACID BINDING PROTEIN"/>
    <property type="match status" value="1"/>
</dbReference>
<dbReference type="InterPro" id="IPR028081">
    <property type="entry name" value="Leu-bd"/>
</dbReference>
<gene>
    <name evidence="5" type="ORF">PQR62_06100</name>
</gene>
<evidence type="ECO:0000256" key="1">
    <source>
        <dbReference type="ARBA" id="ARBA00010062"/>
    </source>
</evidence>
<accession>A0ABW9A4M1</accession>
<dbReference type="CDD" id="cd06342">
    <property type="entry name" value="PBP1_ABC_LIVBP-like"/>
    <property type="match status" value="1"/>
</dbReference>
<reference evidence="5 6" key="1">
    <citation type="journal article" date="2024" name="Chem. Sci.">
        <title>Discovery of megapolipeptins by genome mining of a Burkholderiales bacteria collection.</title>
        <authorList>
            <person name="Paulo B.S."/>
            <person name="Recchia M.J.J."/>
            <person name="Lee S."/>
            <person name="Fergusson C.H."/>
            <person name="Romanowski S.B."/>
            <person name="Hernandez A."/>
            <person name="Krull N."/>
            <person name="Liu D.Y."/>
            <person name="Cavanagh H."/>
            <person name="Bos A."/>
            <person name="Gray C.A."/>
            <person name="Murphy B.T."/>
            <person name="Linington R.G."/>
            <person name="Eustaquio A.S."/>
        </authorList>
    </citation>
    <scope>NUCLEOTIDE SEQUENCE [LARGE SCALE GENOMIC DNA]</scope>
    <source>
        <strain evidence="5 6">RL21-008-BIB-A</strain>
    </source>
</reference>
<dbReference type="Gene3D" id="3.40.50.2300">
    <property type="match status" value="2"/>
</dbReference>
<feature type="signal peptide" evidence="3">
    <location>
        <begin position="1"/>
        <end position="22"/>
    </location>
</feature>
<evidence type="ECO:0000259" key="4">
    <source>
        <dbReference type="Pfam" id="PF13458"/>
    </source>
</evidence>
<sequence length="401" mass="42031">MFRNFFAIAALAALSPALPCVAAGPSSAAAASTASSSSTAVAGGGEVRTVLIGYSGALSGVSETFGKSVANAAEMALSDANRQNIRIAGQRVFFRLLRQDDRNDIGTAEKVAATLIHSGVVGVIGTTNSGTAQQAARLYGEAGISMITPAASAAYLSRLGQRGFFRMIGDDDQASALLADYAVGRMHLRRIAVVDNGSVFGVALAHRFAQDVQTAGAVLSARESISLSSDMGELVARLKASQAEAVFFGGNSAQGVQMAQWLYREGSGMRLLISSTGAAGAHFLIAARAAANGVVALEAGLPPARLPGWKKFEEDYTQRFDLNLHGLTAFSYDAAQVLIAAIRQANTLDPKKISEILHEISYKGLTGTVAFDANGNPRHPVFTIYEARSSKWVPVKIYTEP</sequence>
<dbReference type="EMBL" id="JAQQFM010000003">
    <property type="protein sequence ID" value="MFL9923823.1"/>
    <property type="molecule type" value="Genomic_DNA"/>
</dbReference>
<feature type="domain" description="Leucine-binding protein" evidence="4">
    <location>
        <begin position="50"/>
        <end position="381"/>
    </location>
</feature>
<comment type="caution">
    <text evidence="5">The sequence shown here is derived from an EMBL/GenBank/DDBJ whole genome shotgun (WGS) entry which is preliminary data.</text>
</comment>
<evidence type="ECO:0000256" key="3">
    <source>
        <dbReference type="SAM" id="SignalP"/>
    </source>
</evidence>
<dbReference type="PANTHER" id="PTHR47151">
    <property type="entry name" value="LEU/ILE/VAL-BINDING ABC TRANSPORTER SUBUNIT"/>
    <property type="match status" value="1"/>
</dbReference>
<name>A0ABW9A4M1_9BURK</name>
<keyword evidence="6" id="KW-1185">Reference proteome</keyword>
<dbReference type="Pfam" id="PF13458">
    <property type="entry name" value="Peripla_BP_6"/>
    <property type="match status" value="1"/>
</dbReference>
<keyword evidence="2 3" id="KW-0732">Signal</keyword>
<protein>
    <submittedName>
        <fullName evidence="5">Branched-chain amino acid ABC transporter substrate-binding protein</fullName>
    </submittedName>
</protein>
<proteinExistence type="inferred from homology"/>